<accession>A0A917UU38</accession>
<dbReference type="EMBL" id="BMMD01000014">
    <property type="protein sequence ID" value="GGJ85236.1"/>
    <property type="molecule type" value="Genomic_DNA"/>
</dbReference>
<reference evidence="2" key="2">
    <citation type="submission" date="2020-09" db="EMBL/GenBank/DDBJ databases">
        <authorList>
            <person name="Sun Q."/>
            <person name="Zhou Y."/>
        </authorList>
    </citation>
    <scope>NUCLEOTIDE SEQUENCE</scope>
    <source>
        <strain evidence="2">CGMCC 1.8984</strain>
    </source>
</reference>
<organism evidence="2 3">
    <name type="scientific">Agromyces bauzanensis</name>
    <dbReference type="NCBI Taxonomy" id="1308924"/>
    <lineage>
        <taxon>Bacteria</taxon>
        <taxon>Bacillati</taxon>
        <taxon>Actinomycetota</taxon>
        <taxon>Actinomycetes</taxon>
        <taxon>Micrococcales</taxon>
        <taxon>Microbacteriaceae</taxon>
        <taxon>Agromyces</taxon>
    </lineage>
</organism>
<feature type="region of interest" description="Disordered" evidence="1">
    <location>
        <begin position="28"/>
        <end position="50"/>
    </location>
</feature>
<evidence type="ECO:0000313" key="2">
    <source>
        <dbReference type="EMBL" id="GGJ85236.1"/>
    </source>
</evidence>
<keyword evidence="3" id="KW-1185">Reference proteome</keyword>
<protein>
    <submittedName>
        <fullName evidence="2">Uncharacterized protein</fullName>
    </submittedName>
</protein>
<dbReference type="InterPro" id="IPR016195">
    <property type="entry name" value="Pol/histidinol_Pase-like"/>
</dbReference>
<dbReference type="SUPFAM" id="SSF89550">
    <property type="entry name" value="PHP domain-like"/>
    <property type="match status" value="1"/>
</dbReference>
<name>A0A917UU38_9MICO</name>
<dbReference type="RefSeq" id="WP_188743713.1">
    <property type="nucleotide sequence ID" value="NZ_BAABFW010000017.1"/>
</dbReference>
<sequence length="120" mass="12724">MLLGLYRRPPEPIEVTVTITIPAESAIPPEATAVPRPDTPRASLRTLPAPPGTRWLAGDFHAHSTHSDGEQSLAELAALAAGNGLDFLAVTGGVGARRLALRRHDPCNGDSRSKRRDDGC</sequence>
<dbReference type="Gene3D" id="3.20.20.140">
    <property type="entry name" value="Metal-dependent hydrolases"/>
    <property type="match status" value="1"/>
</dbReference>
<gene>
    <name evidence="2" type="ORF">GCM10011372_24400</name>
</gene>
<proteinExistence type="predicted"/>
<dbReference type="Proteomes" id="UP000636956">
    <property type="component" value="Unassembled WGS sequence"/>
</dbReference>
<dbReference type="AlphaFoldDB" id="A0A917UU38"/>
<reference evidence="2" key="1">
    <citation type="journal article" date="2014" name="Int. J. Syst. Evol. Microbiol.">
        <title>Complete genome sequence of Corynebacterium casei LMG S-19264T (=DSM 44701T), isolated from a smear-ripened cheese.</title>
        <authorList>
            <consortium name="US DOE Joint Genome Institute (JGI-PGF)"/>
            <person name="Walter F."/>
            <person name="Albersmeier A."/>
            <person name="Kalinowski J."/>
            <person name="Ruckert C."/>
        </authorList>
    </citation>
    <scope>NUCLEOTIDE SEQUENCE</scope>
    <source>
        <strain evidence="2">CGMCC 1.8984</strain>
    </source>
</reference>
<evidence type="ECO:0000313" key="3">
    <source>
        <dbReference type="Proteomes" id="UP000636956"/>
    </source>
</evidence>
<evidence type="ECO:0000256" key="1">
    <source>
        <dbReference type="SAM" id="MobiDB-lite"/>
    </source>
</evidence>
<comment type="caution">
    <text evidence="2">The sequence shown here is derived from an EMBL/GenBank/DDBJ whole genome shotgun (WGS) entry which is preliminary data.</text>
</comment>